<organism evidence="2 3">
    <name type="scientific">Natranaerobius thermophilus (strain ATCC BAA-1301 / DSM 18059 / JW/NM-WN-LF)</name>
    <dbReference type="NCBI Taxonomy" id="457570"/>
    <lineage>
        <taxon>Bacteria</taxon>
        <taxon>Bacillati</taxon>
        <taxon>Bacillota</taxon>
        <taxon>Clostridia</taxon>
        <taxon>Natranaerobiales</taxon>
        <taxon>Natranaerobiaceae</taxon>
        <taxon>Natranaerobius</taxon>
    </lineage>
</organism>
<protein>
    <recommendedName>
        <fullName evidence="1">Phosphatidylglycerol lysyltransferase C-terminal domain-containing protein</fullName>
    </recommendedName>
</protein>
<dbReference type="Pfam" id="PF09924">
    <property type="entry name" value="LPG_synthase_C"/>
    <property type="match status" value="1"/>
</dbReference>
<name>B2A4H2_NATTJ</name>
<dbReference type="Proteomes" id="UP000001683">
    <property type="component" value="Chromosome"/>
</dbReference>
<dbReference type="InterPro" id="IPR016732">
    <property type="entry name" value="UCP018688"/>
</dbReference>
<dbReference type="OrthoDB" id="2678076at2"/>
<dbReference type="EMBL" id="CP001034">
    <property type="protein sequence ID" value="ACB85149.1"/>
    <property type="molecule type" value="Genomic_DNA"/>
</dbReference>
<gene>
    <name evidence="2" type="ordered locus">Nther_1574</name>
</gene>
<dbReference type="STRING" id="457570.Nther_1574"/>
<dbReference type="eggNOG" id="COG4866">
    <property type="taxonomic scope" value="Bacteria"/>
</dbReference>
<dbReference type="HOGENOM" id="CLU_058411_0_0_9"/>
<sequence length="323" mass="38582">MRKPDLQVGKWSFHEVKLEDKELFNEFIKESNHPVNLWSANFPFIWLYSRSPRRKILWKIIDDMLVVFILTRNRKLSLLCLPFGNGSVDKLINVLNDALRYCAEWTKVRRYKTRVRTINKFQLDYLQTSNKFNKLFKLKELRGIEHHYSTEELLVLEGKKYQSLRKTVNKHYREYPNINFRKYQPEDYEKILRFNKNWEKTSGNKYRELIDKSYFKSVFEYNEQLDMEILVAELNDEIVGVNAGALLPTGDAWGCICKTNAEIVGLNEAIILEYIKELIKIDNSVQYLNVGSDMGISGLRNYKRKFRPAFSIERYRIFHKFMI</sequence>
<reference evidence="2 3" key="1">
    <citation type="submission" date="2008-04" db="EMBL/GenBank/DDBJ databases">
        <title>Complete sequence of chromosome of Natranaerobius thermophilus JW/NM-WN-LF.</title>
        <authorList>
            <consortium name="US DOE Joint Genome Institute"/>
            <person name="Copeland A."/>
            <person name="Lucas S."/>
            <person name="Lapidus A."/>
            <person name="Glavina del Rio T."/>
            <person name="Dalin E."/>
            <person name="Tice H."/>
            <person name="Bruce D."/>
            <person name="Goodwin L."/>
            <person name="Pitluck S."/>
            <person name="Chertkov O."/>
            <person name="Brettin T."/>
            <person name="Detter J.C."/>
            <person name="Han C."/>
            <person name="Kuske C.R."/>
            <person name="Schmutz J."/>
            <person name="Larimer F."/>
            <person name="Land M."/>
            <person name="Hauser L."/>
            <person name="Kyrpides N."/>
            <person name="Lykidis A."/>
            <person name="Mesbah N.M."/>
            <person name="Wiegel J."/>
        </authorList>
    </citation>
    <scope>NUCLEOTIDE SEQUENCE [LARGE SCALE GENOMIC DNA]</scope>
    <source>
        <strain evidence="3">ATCC BAA-1301 / DSM 18059 / JW/NM-WN-LF</strain>
    </source>
</reference>
<keyword evidence="3" id="KW-1185">Reference proteome</keyword>
<evidence type="ECO:0000313" key="3">
    <source>
        <dbReference type="Proteomes" id="UP000001683"/>
    </source>
</evidence>
<evidence type="ECO:0000259" key="1">
    <source>
        <dbReference type="Pfam" id="PF09924"/>
    </source>
</evidence>
<feature type="domain" description="Phosphatidylglycerol lysyltransferase C-terminal" evidence="1">
    <location>
        <begin position="43"/>
        <end position="317"/>
    </location>
</feature>
<dbReference type="AlphaFoldDB" id="B2A4H2"/>
<accession>B2A4H2</accession>
<proteinExistence type="predicted"/>
<dbReference type="RefSeq" id="WP_012448019.1">
    <property type="nucleotide sequence ID" value="NC_010718.1"/>
</dbReference>
<dbReference type="KEGG" id="nth:Nther_1574"/>
<reference evidence="2 3" key="2">
    <citation type="journal article" date="2011" name="J. Bacteriol.">
        <title>Complete genome sequence of the anaerobic, halophilic alkalithermophile Natranaerobius thermophilus JW/NM-WN-LF.</title>
        <authorList>
            <person name="Zhao B."/>
            <person name="Mesbah N.M."/>
            <person name="Dalin E."/>
            <person name="Goodwin L."/>
            <person name="Nolan M."/>
            <person name="Pitluck S."/>
            <person name="Chertkov O."/>
            <person name="Brettin T.S."/>
            <person name="Han J."/>
            <person name="Larimer F.W."/>
            <person name="Land M.L."/>
            <person name="Hauser L."/>
            <person name="Kyrpides N."/>
            <person name="Wiegel J."/>
        </authorList>
    </citation>
    <scope>NUCLEOTIDE SEQUENCE [LARGE SCALE GENOMIC DNA]</scope>
    <source>
        <strain evidence="3">ATCC BAA-1301 / DSM 18059 / JW/NM-WN-LF</strain>
    </source>
</reference>
<dbReference type="InterPro" id="IPR024320">
    <property type="entry name" value="LPG_synthase_C"/>
</dbReference>
<dbReference type="Gene3D" id="3.40.630.30">
    <property type="match status" value="2"/>
</dbReference>
<dbReference type="InterPro" id="IPR016181">
    <property type="entry name" value="Acyl_CoA_acyltransferase"/>
</dbReference>
<dbReference type="SUPFAM" id="SSF55729">
    <property type="entry name" value="Acyl-CoA N-acyltransferases (Nat)"/>
    <property type="match status" value="2"/>
</dbReference>
<dbReference type="PANTHER" id="PTHR41373">
    <property type="entry name" value="DUF2156 DOMAIN-CONTAINING PROTEIN"/>
    <property type="match status" value="1"/>
</dbReference>
<dbReference type="InParanoid" id="B2A4H2"/>
<evidence type="ECO:0000313" key="2">
    <source>
        <dbReference type="EMBL" id="ACB85149.1"/>
    </source>
</evidence>
<dbReference type="PANTHER" id="PTHR41373:SF1">
    <property type="entry name" value="PHOSPHATIDYLGLYCEROL LYSYLTRANSFERASE C-TERMINAL DOMAIN-CONTAINING PROTEIN"/>
    <property type="match status" value="1"/>
</dbReference>